<dbReference type="InterPro" id="IPR008537">
    <property type="entry name" value="DUF819"/>
</dbReference>
<organism evidence="2 3">
    <name type="scientific">Fulvivirga sedimenti</name>
    <dbReference type="NCBI Taxonomy" id="2879465"/>
    <lineage>
        <taxon>Bacteria</taxon>
        <taxon>Pseudomonadati</taxon>
        <taxon>Bacteroidota</taxon>
        <taxon>Cytophagia</taxon>
        <taxon>Cytophagales</taxon>
        <taxon>Fulvivirgaceae</taxon>
        <taxon>Fulvivirga</taxon>
    </lineage>
</organism>
<feature type="transmembrane region" description="Helical" evidence="1">
    <location>
        <begin position="267"/>
        <end position="285"/>
    </location>
</feature>
<dbReference type="RefSeq" id="WP_225699669.1">
    <property type="nucleotide sequence ID" value="NZ_JAIXNE010000007.1"/>
</dbReference>
<gene>
    <name evidence="2" type="ORF">LDX50_28290</name>
</gene>
<feature type="transmembrane region" description="Helical" evidence="1">
    <location>
        <begin position="230"/>
        <end position="247"/>
    </location>
</feature>
<feature type="transmembrane region" description="Helical" evidence="1">
    <location>
        <begin position="100"/>
        <end position="122"/>
    </location>
</feature>
<reference evidence="2" key="1">
    <citation type="submission" date="2021-09" db="EMBL/GenBank/DDBJ databases">
        <title>Fulvivirga sp. isolated from coastal sediment.</title>
        <authorList>
            <person name="Yu H."/>
        </authorList>
    </citation>
    <scope>NUCLEOTIDE SEQUENCE</scope>
    <source>
        <strain evidence="2">1062</strain>
    </source>
</reference>
<dbReference type="Proteomes" id="UP001139409">
    <property type="component" value="Unassembled WGS sequence"/>
</dbReference>
<feature type="transmembrane region" description="Helical" evidence="1">
    <location>
        <begin position="38"/>
        <end position="55"/>
    </location>
</feature>
<comment type="caution">
    <text evidence="2">The sequence shown here is derived from an EMBL/GenBank/DDBJ whole genome shotgun (WGS) entry which is preliminary data.</text>
</comment>
<feature type="transmembrane region" description="Helical" evidence="1">
    <location>
        <begin position="6"/>
        <end position="26"/>
    </location>
</feature>
<dbReference type="AlphaFoldDB" id="A0A9X1HV28"/>
<evidence type="ECO:0000313" key="2">
    <source>
        <dbReference type="EMBL" id="MCA6078808.1"/>
    </source>
</evidence>
<feature type="transmembrane region" description="Helical" evidence="1">
    <location>
        <begin position="297"/>
        <end position="315"/>
    </location>
</feature>
<sequence>MENDAFFTNEAVVLGLLIVTLAFVFVTSESEHPFWKKFYTYVPALLLCYFIPALYNSFGLISAEDSSLYRIASRYLLPTSLVLFTLSIDLKEIAKLGGKAVIMFITGTVGIVIGGPLAILIVSTFNPDIFANNVDLWRGLSTIAGSWIGGGANQAAMLRVFEPDMNLFGQMIAVDIIVANIWMGFLLYWSRKPEVIDRLLKADSSSIKGVQERIEAYQLSIARIPSLTDFMKILGVGFGVTAVAHFMADRIAPWLSENYPALEEYSLTSGFFWIVVIATTIGIILSFTKARNLEGAGASKFGSAFLYVLIATIGMNMDITQVLDNPGFFVIGIVWILFHIILMLLVAWIIKAPFFFVAVGSQANIGGAASAPVVASAFHPSLATVGVLLAVLGYALGTYGAYACGLLMQWVTESFL</sequence>
<feature type="transmembrane region" description="Helical" evidence="1">
    <location>
        <begin position="354"/>
        <end position="375"/>
    </location>
</feature>
<feature type="transmembrane region" description="Helical" evidence="1">
    <location>
        <begin position="167"/>
        <end position="189"/>
    </location>
</feature>
<evidence type="ECO:0000256" key="1">
    <source>
        <dbReference type="SAM" id="Phobius"/>
    </source>
</evidence>
<feature type="transmembrane region" description="Helical" evidence="1">
    <location>
        <begin position="387"/>
        <end position="411"/>
    </location>
</feature>
<accession>A0A9X1HV28</accession>
<feature type="transmembrane region" description="Helical" evidence="1">
    <location>
        <begin position="327"/>
        <end position="347"/>
    </location>
</feature>
<keyword evidence="1" id="KW-1133">Transmembrane helix</keyword>
<dbReference type="EMBL" id="JAIXNE010000007">
    <property type="protein sequence ID" value="MCA6078808.1"/>
    <property type="molecule type" value="Genomic_DNA"/>
</dbReference>
<dbReference type="PANTHER" id="PTHR34289">
    <property type="entry name" value="PROTEIN, PUTATIVE (DUF819)-RELATED"/>
    <property type="match status" value="1"/>
</dbReference>
<evidence type="ECO:0000313" key="3">
    <source>
        <dbReference type="Proteomes" id="UP001139409"/>
    </source>
</evidence>
<dbReference type="Pfam" id="PF05684">
    <property type="entry name" value="DUF819"/>
    <property type="match status" value="1"/>
</dbReference>
<keyword evidence="1" id="KW-0472">Membrane</keyword>
<protein>
    <submittedName>
        <fullName evidence="2">DUF819 family protein</fullName>
    </submittedName>
</protein>
<keyword evidence="3" id="KW-1185">Reference proteome</keyword>
<name>A0A9X1HV28_9BACT</name>
<keyword evidence="1" id="KW-0812">Transmembrane</keyword>
<proteinExistence type="predicted"/>
<feature type="transmembrane region" description="Helical" evidence="1">
    <location>
        <begin position="67"/>
        <end position="88"/>
    </location>
</feature>
<dbReference type="PANTHER" id="PTHR34289:SF8">
    <property type="entry name" value="DUF819 DOMAIN-CONTAINING PROTEIN"/>
    <property type="match status" value="1"/>
</dbReference>